<comment type="function">
    <text evidence="1">Required for respiratory activity and maintenance and expression of the mitochondrial genome.</text>
</comment>
<dbReference type="Pfam" id="PF06413">
    <property type="entry name" value="Neugrin"/>
    <property type="match status" value="1"/>
</dbReference>
<proteinExistence type="inferred from homology"/>
<protein>
    <recommendedName>
        <fullName evidence="4">Required for respiratory growth protein 9, mitochondrial</fullName>
    </recommendedName>
</protein>
<dbReference type="RefSeq" id="XP_046057983.1">
    <property type="nucleotide sequence ID" value="XM_046208198.1"/>
</dbReference>
<dbReference type="GeneID" id="70238830"/>
<evidence type="ECO:0000313" key="6">
    <source>
        <dbReference type="Proteomes" id="UP000769157"/>
    </source>
</evidence>
<dbReference type="AlphaFoldDB" id="A0A9P8NVI0"/>
<dbReference type="EMBL" id="JAEUBE010000504">
    <property type="protein sequence ID" value="KAH3660280.1"/>
    <property type="molecule type" value="Genomic_DNA"/>
</dbReference>
<sequence>MFRRFSSWGAALKRADKWDLPDLDKLPGGFRGKVYNRRDWKEHIAKNTAIYSNKEAQTPKRQIKMPPAGWRKDKTLPEYMRQKYALKEKAAKMDLSTTKRLSREAIEGIRVLHARFPDELPSQKLAEFFRVPVVTVAKVLKSKWTPKPHEREAKERKWEERGRELRRKIFLEKQLEDFFKHKEQELGLELPYFFKLELRDFANLHGFEDLQQQFDTLNKVREEKTISSMAKLKQDKLQDAM</sequence>
<reference evidence="5" key="1">
    <citation type="journal article" date="2021" name="Open Biol.">
        <title>Shared evolutionary footprints suggest mitochondrial oxidative damage underlies multiple complex I losses in fungi.</title>
        <authorList>
            <person name="Schikora-Tamarit M.A."/>
            <person name="Marcet-Houben M."/>
            <person name="Nosek J."/>
            <person name="Gabaldon T."/>
        </authorList>
    </citation>
    <scope>NUCLEOTIDE SEQUENCE</scope>
    <source>
        <strain evidence="5">CBS6075</strain>
    </source>
</reference>
<reference evidence="5" key="2">
    <citation type="submission" date="2021-01" db="EMBL/GenBank/DDBJ databases">
        <authorList>
            <person name="Schikora-Tamarit M.A."/>
        </authorList>
    </citation>
    <scope>NUCLEOTIDE SEQUENCE</scope>
    <source>
        <strain evidence="5">CBS6075</strain>
    </source>
</reference>
<gene>
    <name evidence="5" type="ORF">OGAPHI_006866</name>
</gene>
<comment type="caution">
    <text evidence="5">The sequence shown here is derived from an EMBL/GenBank/DDBJ whole genome shotgun (WGS) entry which is preliminary data.</text>
</comment>
<name>A0A9P8NVI0_9ASCO</name>
<comment type="subcellular location">
    <subcellularLocation>
        <location evidence="2">Mitochondrion</location>
    </subcellularLocation>
</comment>
<dbReference type="PANTHER" id="PTHR13475:SF3">
    <property type="entry name" value="NEUGRIN"/>
    <property type="match status" value="1"/>
</dbReference>
<accession>A0A9P8NVI0</accession>
<evidence type="ECO:0000256" key="4">
    <source>
        <dbReference type="ARBA" id="ARBA00013566"/>
    </source>
</evidence>
<evidence type="ECO:0000256" key="2">
    <source>
        <dbReference type="ARBA" id="ARBA00004173"/>
    </source>
</evidence>
<dbReference type="InterPro" id="IPR010487">
    <property type="entry name" value="NGRN/Rrg9"/>
</dbReference>
<comment type="similarity">
    <text evidence="3">Belongs to the RRG9 family.</text>
</comment>
<dbReference type="OrthoDB" id="5578174at2759"/>
<dbReference type="Proteomes" id="UP000769157">
    <property type="component" value="Unassembled WGS sequence"/>
</dbReference>
<dbReference type="PANTHER" id="PTHR13475">
    <property type="entry name" value="NEUGRIN"/>
    <property type="match status" value="1"/>
</dbReference>
<evidence type="ECO:0000256" key="1">
    <source>
        <dbReference type="ARBA" id="ARBA00003548"/>
    </source>
</evidence>
<dbReference type="GO" id="GO:0005634">
    <property type="term" value="C:nucleus"/>
    <property type="evidence" value="ECO:0007669"/>
    <property type="project" value="TreeGrafter"/>
</dbReference>
<keyword evidence="6" id="KW-1185">Reference proteome</keyword>
<dbReference type="GO" id="GO:0005739">
    <property type="term" value="C:mitochondrion"/>
    <property type="evidence" value="ECO:0007669"/>
    <property type="project" value="UniProtKB-SubCell"/>
</dbReference>
<evidence type="ECO:0000313" key="5">
    <source>
        <dbReference type="EMBL" id="KAH3660280.1"/>
    </source>
</evidence>
<evidence type="ECO:0000256" key="3">
    <source>
        <dbReference type="ARBA" id="ARBA00010895"/>
    </source>
</evidence>
<organism evidence="5 6">
    <name type="scientific">Ogataea philodendri</name>
    <dbReference type="NCBI Taxonomy" id="1378263"/>
    <lineage>
        <taxon>Eukaryota</taxon>
        <taxon>Fungi</taxon>
        <taxon>Dikarya</taxon>
        <taxon>Ascomycota</taxon>
        <taxon>Saccharomycotina</taxon>
        <taxon>Pichiomycetes</taxon>
        <taxon>Pichiales</taxon>
        <taxon>Pichiaceae</taxon>
        <taxon>Ogataea</taxon>
    </lineage>
</organism>